<protein>
    <submittedName>
        <fullName evidence="2">Uncharacterized protein</fullName>
    </submittedName>
</protein>
<evidence type="ECO:0000313" key="3">
    <source>
        <dbReference type="Proteomes" id="UP000623467"/>
    </source>
</evidence>
<sequence>MLKNNGCKKAQASLTAPKQQSKLSSFFGKRQPYAEPTVPPIAKPTQSMFSGYADPSSPHFRRRVEQLHGRVPEADSSHPFARFRNYEGSVPAGESAWEVWDRPIGNAVPLSQEELRPLIASGANGVMAIYELMLWLATTHKTTLSVMEPKIDRLMEAMNTFLDTTPMQKDTEPAFNSRLPSPAYSPPPIDSILTRIPGCYQHRFAVSIATTTKAHRISPNTSMRRTRGRISAWGFCLGRSFDAGKCGHFRIVVGRMSKKKMVFAFYVTLSNLHPQFKSVQHHILYPPKTQTNLAYYTTDGLVVKAREQQRTIKALRLVRINDGRKIASRTRALTLHKQWVIAVASEKVLRVDRLAATQLNHKAGIGGLLNRYIDAAKHVFKPLNYTEEDYMRGLLIWRLAGARLAGIAQRSLDLPSISTLRRHSIVPNLIASATTPDCEEIKTNFRACFAEIDERIRVDGISTRF</sequence>
<reference evidence="2" key="1">
    <citation type="submission" date="2020-05" db="EMBL/GenBank/DDBJ databases">
        <title>Mycena genomes resolve the evolution of fungal bioluminescence.</title>
        <authorList>
            <person name="Tsai I.J."/>
        </authorList>
    </citation>
    <scope>NUCLEOTIDE SEQUENCE</scope>
    <source>
        <strain evidence="2">160909Yilan</strain>
    </source>
</reference>
<organism evidence="2 3">
    <name type="scientific">Mycena sanguinolenta</name>
    <dbReference type="NCBI Taxonomy" id="230812"/>
    <lineage>
        <taxon>Eukaryota</taxon>
        <taxon>Fungi</taxon>
        <taxon>Dikarya</taxon>
        <taxon>Basidiomycota</taxon>
        <taxon>Agaricomycotina</taxon>
        <taxon>Agaricomycetes</taxon>
        <taxon>Agaricomycetidae</taxon>
        <taxon>Agaricales</taxon>
        <taxon>Marasmiineae</taxon>
        <taxon>Mycenaceae</taxon>
        <taxon>Mycena</taxon>
    </lineage>
</organism>
<proteinExistence type="predicted"/>
<evidence type="ECO:0000256" key="1">
    <source>
        <dbReference type="SAM" id="MobiDB-lite"/>
    </source>
</evidence>
<name>A0A8H6XJH8_9AGAR</name>
<dbReference type="AlphaFoldDB" id="A0A8H6XJH8"/>
<accession>A0A8H6XJH8</accession>
<dbReference type="EMBL" id="JACAZH010000025">
    <property type="protein sequence ID" value="KAF7342720.1"/>
    <property type="molecule type" value="Genomic_DNA"/>
</dbReference>
<dbReference type="OrthoDB" id="2991084at2759"/>
<dbReference type="Proteomes" id="UP000623467">
    <property type="component" value="Unassembled WGS sequence"/>
</dbReference>
<keyword evidence="3" id="KW-1185">Reference proteome</keyword>
<comment type="caution">
    <text evidence="2">The sequence shown here is derived from an EMBL/GenBank/DDBJ whole genome shotgun (WGS) entry which is preliminary data.</text>
</comment>
<gene>
    <name evidence="2" type="ORF">MSAN_02029900</name>
</gene>
<feature type="region of interest" description="Disordered" evidence="1">
    <location>
        <begin position="1"/>
        <end position="25"/>
    </location>
</feature>
<feature type="compositionally biased region" description="Polar residues" evidence="1">
    <location>
        <begin position="12"/>
        <end position="24"/>
    </location>
</feature>
<evidence type="ECO:0000313" key="2">
    <source>
        <dbReference type="EMBL" id="KAF7342720.1"/>
    </source>
</evidence>